<dbReference type="Proteomes" id="UP001157161">
    <property type="component" value="Unassembled WGS sequence"/>
</dbReference>
<reference evidence="1" key="1">
    <citation type="journal article" date="2014" name="Int. J. Syst. Evol. Microbiol.">
        <title>Complete genome sequence of Corynebacterium casei LMG S-19264T (=DSM 44701T), isolated from a smear-ripened cheese.</title>
        <authorList>
            <consortium name="US DOE Joint Genome Institute (JGI-PGF)"/>
            <person name="Walter F."/>
            <person name="Albersmeier A."/>
            <person name="Kalinowski J."/>
            <person name="Ruckert C."/>
        </authorList>
    </citation>
    <scope>NUCLEOTIDE SEQUENCE</scope>
    <source>
        <strain evidence="1">NBRC 112290</strain>
    </source>
</reference>
<protein>
    <submittedName>
        <fullName evidence="1">Uncharacterized protein</fullName>
    </submittedName>
</protein>
<organism evidence="1 2">
    <name type="scientific">Litorihabitans aurantiacus</name>
    <dbReference type="NCBI Taxonomy" id="1930061"/>
    <lineage>
        <taxon>Bacteria</taxon>
        <taxon>Bacillati</taxon>
        <taxon>Actinomycetota</taxon>
        <taxon>Actinomycetes</taxon>
        <taxon>Micrococcales</taxon>
        <taxon>Beutenbergiaceae</taxon>
        <taxon>Litorihabitans</taxon>
    </lineage>
</organism>
<keyword evidence="2" id="KW-1185">Reference proteome</keyword>
<evidence type="ECO:0000313" key="2">
    <source>
        <dbReference type="Proteomes" id="UP001157161"/>
    </source>
</evidence>
<gene>
    <name evidence="1" type="ORF">GCM10025875_15520</name>
</gene>
<sequence>MLWVLSAVMVVGVAPTAVGRPAPPVVTPVPAWTSDAPGWTWQRSADGVVYDSPHGRFLVRDLPEGWRSIADEHAAHGGGRGALGYPVDRERSDTADPWTRERTFQRFERGIVYRGGWTATTLYRSPITQLHLRNGGGGGWLNYPVTNEITQGSQHRYQEFRLTVLYDSPSGTYVTAGNLMGLHRGLGGGRTVGYPTGPDTVQAPGYRFQTFERTTIYCFPHPYTGREQCSDVSGTVRRVHDAHGGGTGSLGYPMQRVVQRANGDEWQLFERGSISVSPSGATVTYSRP</sequence>
<name>A0AA37XEK4_9MICO</name>
<accession>A0AA37XEK4</accession>
<comment type="caution">
    <text evidence="1">The sequence shown here is derived from an EMBL/GenBank/DDBJ whole genome shotgun (WGS) entry which is preliminary data.</text>
</comment>
<reference evidence="1" key="2">
    <citation type="submission" date="2023-02" db="EMBL/GenBank/DDBJ databases">
        <authorList>
            <person name="Sun Q."/>
            <person name="Mori K."/>
        </authorList>
    </citation>
    <scope>NUCLEOTIDE SEQUENCE</scope>
    <source>
        <strain evidence="1">NBRC 112290</strain>
    </source>
</reference>
<dbReference type="EMBL" id="BSUM01000001">
    <property type="protein sequence ID" value="GMA31560.1"/>
    <property type="molecule type" value="Genomic_DNA"/>
</dbReference>
<evidence type="ECO:0000313" key="1">
    <source>
        <dbReference type="EMBL" id="GMA31560.1"/>
    </source>
</evidence>
<proteinExistence type="predicted"/>
<dbReference type="AlphaFoldDB" id="A0AA37XEK4"/>